<reference evidence="3" key="1">
    <citation type="journal article" date="2019" name="Int. J. Syst. Evol. Microbiol.">
        <title>The Global Catalogue of Microorganisms (GCM) 10K type strain sequencing project: providing services to taxonomists for standard genome sequencing and annotation.</title>
        <authorList>
            <consortium name="The Broad Institute Genomics Platform"/>
            <consortium name="The Broad Institute Genome Sequencing Center for Infectious Disease"/>
            <person name="Wu L."/>
            <person name="Ma J."/>
        </authorList>
    </citation>
    <scope>NUCLEOTIDE SEQUENCE [LARGE SCALE GENOMIC DNA]</scope>
    <source>
        <strain evidence="3">JCM 18055</strain>
    </source>
</reference>
<dbReference type="EMBL" id="BAABIC010000043">
    <property type="protein sequence ID" value="GAA4714580.1"/>
    <property type="molecule type" value="Genomic_DNA"/>
</dbReference>
<comment type="caution">
    <text evidence="2">The sequence shown here is derived from an EMBL/GenBank/DDBJ whole genome shotgun (WGS) entry which is preliminary data.</text>
</comment>
<gene>
    <name evidence="2" type="ORF">GCM10023215_67210</name>
</gene>
<accession>A0ABP8XT30</accession>
<sequence>MSIDGPGSRLAYSEVLAVNGFIVFPEISKDDLVKAASGLGWMAPDWHRIEVRERKHARPNSLSGLYGRGSFPWHTDGAIARDSPRYLMMHCGDADLSEPTEILALKRESSEDIANVMAGTALLVTPDKGSKWFSRALDRGGSRFQARWDTRACTPRSARSAMRLQGLLADIEPTGSVQWAAGTGVIIDNFTALHRRPCVGSPNRILHRRYIYEQD</sequence>
<dbReference type="Gene3D" id="3.60.130.10">
    <property type="entry name" value="Clavaminate synthase-like"/>
    <property type="match status" value="1"/>
</dbReference>
<evidence type="ECO:0008006" key="4">
    <source>
        <dbReference type="Google" id="ProtNLM"/>
    </source>
</evidence>
<keyword evidence="1" id="KW-0560">Oxidoreductase</keyword>
<dbReference type="SUPFAM" id="SSF51197">
    <property type="entry name" value="Clavaminate synthase-like"/>
    <property type="match status" value="1"/>
</dbReference>
<organism evidence="2 3">
    <name type="scientific">Pseudonocardia yuanmonensis</name>
    <dbReference type="NCBI Taxonomy" id="1095914"/>
    <lineage>
        <taxon>Bacteria</taxon>
        <taxon>Bacillati</taxon>
        <taxon>Actinomycetota</taxon>
        <taxon>Actinomycetes</taxon>
        <taxon>Pseudonocardiales</taxon>
        <taxon>Pseudonocardiaceae</taxon>
        <taxon>Pseudonocardia</taxon>
    </lineage>
</organism>
<evidence type="ECO:0000313" key="3">
    <source>
        <dbReference type="Proteomes" id="UP001500325"/>
    </source>
</evidence>
<evidence type="ECO:0000313" key="2">
    <source>
        <dbReference type="EMBL" id="GAA4714580.1"/>
    </source>
</evidence>
<keyword evidence="3" id="KW-1185">Reference proteome</keyword>
<dbReference type="InterPro" id="IPR042098">
    <property type="entry name" value="TauD-like_sf"/>
</dbReference>
<evidence type="ECO:0000256" key="1">
    <source>
        <dbReference type="ARBA" id="ARBA00023002"/>
    </source>
</evidence>
<dbReference type="Proteomes" id="UP001500325">
    <property type="component" value="Unassembled WGS sequence"/>
</dbReference>
<name>A0ABP8XT30_9PSEU</name>
<proteinExistence type="predicted"/>
<protein>
    <recommendedName>
        <fullName evidence="4">TauD/TfdA-like domain-containing protein</fullName>
    </recommendedName>
</protein>